<keyword evidence="2" id="KW-1185">Reference proteome</keyword>
<protein>
    <submittedName>
        <fullName evidence="1">Uncharacterized protein</fullName>
    </submittedName>
</protein>
<reference evidence="1 2" key="1">
    <citation type="submission" date="2019-06" db="EMBL/GenBank/DDBJ databases">
        <authorList>
            <person name="Kincaid V.D."/>
            <person name="Fuller A."/>
            <person name="Hodges K."/>
            <person name="Bansal M."/>
            <person name="Essig J."/>
            <person name="Johnson A."/>
        </authorList>
    </citation>
    <scope>NUCLEOTIDE SEQUENCE [LARGE SCALE GENOMIC DNA]</scope>
</reference>
<sequence>MIARIKYQGKEAYFSFVGGFIPNWIRHKAQSITVVAFGSNFPNGVPLLGQMIYDTVDTKAGRIRTLVGLKQEFEGFYMMRQGDGVPLDLLPEGARRSLVVI</sequence>
<dbReference type="KEGG" id="vg:56136052"/>
<dbReference type="RefSeq" id="YP_009903776.1">
    <property type="nucleotide sequence ID" value="NC_049849.1"/>
</dbReference>
<evidence type="ECO:0000313" key="2">
    <source>
        <dbReference type="Proteomes" id="UP000320799"/>
    </source>
</evidence>
<evidence type="ECO:0000313" key="1">
    <source>
        <dbReference type="EMBL" id="QDH83577.1"/>
    </source>
</evidence>
<dbReference type="GeneID" id="56136052"/>
<dbReference type="EMBL" id="MN094788">
    <property type="protein sequence ID" value="QDH83577.1"/>
    <property type="molecule type" value="Genomic_DNA"/>
</dbReference>
<proteinExistence type="predicted"/>
<dbReference type="Proteomes" id="UP000320799">
    <property type="component" value="Segment"/>
</dbReference>
<organism evidence="1 2">
    <name type="scientific">Achromobacter phage Motura</name>
    <dbReference type="NCBI Taxonomy" id="2591403"/>
    <lineage>
        <taxon>Viruses</taxon>
        <taxon>Duplodnaviria</taxon>
        <taxon>Heunggongvirae</taxon>
        <taxon>Uroviricota</taxon>
        <taxon>Caudoviricetes</taxon>
        <taxon>Moturavirus</taxon>
        <taxon>Moturavirus motura</taxon>
    </lineage>
</organism>
<accession>A0A514CSW4</accession>
<name>A0A514CSW4_9CAUD</name>